<evidence type="ECO:0000313" key="21">
    <source>
        <dbReference type="Proteomes" id="UP000250572"/>
    </source>
</evidence>
<dbReference type="GO" id="GO:0005783">
    <property type="term" value="C:endoplasmic reticulum"/>
    <property type="evidence" value="ECO:0007669"/>
    <property type="project" value="UniProtKB-SubCell"/>
</dbReference>
<evidence type="ECO:0000256" key="15">
    <source>
        <dbReference type="ARBA" id="ARBA00077278"/>
    </source>
</evidence>
<keyword evidence="18" id="KW-0812">Transmembrane</keyword>
<evidence type="ECO:0000256" key="7">
    <source>
        <dbReference type="ARBA" id="ARBA00022737"/>
    </source>
</evidence>
<dbReference type="GO" id="GO:0005829">
    <property type="term" value="C:cytosol"/>
    <property type="evidence" value="ECO:0007669"/>
    <property type="project" value="UniProtKB-SubCell"/>
</dbReference>
<dbReference type="GO" id="GO:0005525">
    <property type="term" value="F:GTP binding"/>
    <property type="evidence" value="ECO:0007669"/>
    <property type="project" value="UniProtKB-KW"/>
</dbReference>
<feature type="compositionally biased region" description="Basic and acidic residues" evidence="17">
    <location>
        <begin position="122"/>
        <end position="133"/>
    </location>
</feature>
<evidence type="ECO:0000256" key="11">
    <source>
        <dbReference type="ARBA" id="ARBA00023128"/>
    </source>
</evidence>
<evidence type="ECO:0000313" key="20">
    <source>
        <dbReference type="EMBL" id="PWA33229.1"/>
    </source>
</evidence>
<dbReference type="SUPFAM" id="SSF52540">
    <property type="entry name" value="P-loop containing nucleoside triphosphate hydrolases"/>
    <property type="match status" value="1"/>
</dbReference>
<dbReference type="FunFam" id="3.40.50.300:FF:000536">
    <property type="entry name" value="GTPase IMAP family member 8"/>
    <property type="match status" value="1"/>
</dbReference>
<keyword evidence="9" id="KW-0256">Endoplasmic reticulum</keyword>
<dbReference type="GO" id="GO:0005739">
    <property type="term" value="C:mitochondrion"/>
    <property type="evidence" value="ECO:0007669"/>
    <property type="project" value="UniProtKB-SubCell"/>
</dbReference>
<dbReference type="InterPro" id="IPR027417">
    <property type="entry name" value="P-loop_NTPase"/>
</dbReference>
<dbReference type="PANTHER" id="PTHR10903:SF190">
    <property type="entry name" value="GTPASE IMAP FAMILY MEMBER 4-LIKE"/>
    <property type="match status" value="1"/>
</dbReference>
<dbReference type="InterPro" id="IPR045058">
    <property type="entry name" value="GIMA/IAN/Toc"/>
</dbReference>
<keyword evidence="12" id="KW-0342">GTP-binding</keyword>
<dbReference type="Proteomes" id="UP000250572">
    <property type="component" value="Unassembled WGS sequence"/>
</dbReference>
<gene>
    <name evidence="20" type="ORF">CCH79_00013659</name>
</gene>
<feature type="compositionally biased region" description="Polar residues" evidence="17">
    <location>
        <begin position="11"/>
        <end position="25"/>
    </location>
</feature>
<feature type="coiled-coil region" evidence="16">
    <location>
        <begin position="236"/>
        <end position="268"/>
    </location>
</feature>
<evidence type="ECO:0000256" key="6">
    <source>
        <dbReference type="ARBA" id="ARBA00022490"/>
    </source>
</evidence>
<dbReference type="InterPro" id="IPR006703">
    <property type="entry name" value="G_AIG1"/>
</dbReference>
<comment type="function">
    <text evidence="13">Exerts an anti-apoptotic effect in the immune system and is involved in responses to infections.</text>
</comment>
<evidence type="ECO:0000256" key="3">
    <source>
        <dbReference type="ARBA" id="ARBA00004514"/>
    </source>
</evidence>
<evidence type="ECO:0000256" key="8">
    <source>
        <dbReference type="ARBA" id="ARBA00022741"/>
    </source>
</evidence>
<keyword evidence="10" id="KW-0333">Golgi apparatus</keyword>
<accession>A0A315WBJ0</accession>
<evidence type="ECO:0000256" key="2">
    <source>
        <dbReference type="ARBA" id="ARBA00004240"/>
    </source>
</evidence>
<keyword evidence="6" id="KW-0963">Cytoplasm</keyword>
<proteinExistence type="inferred from homology"/>
<sequence>MPAKYLPSPNPSGKSKNNCRGSKTLDQTKQRKKDLGVKFWEETDKPGSHPVDFKSDEKGRSRQKKSKSKDYRDSKSLGPTTEAKPKSQTRKAKSMEDLSTPGQHVSSLDSDKKTQPGHRSPKIKDPDSKASKDKAETTIFNTYKALRLIDKQLETITKNQDCLVTLSRNIQSFMEQVKKIRSSTTERRDKLWNKYEDWQKLVEGFDYPLAHLAAMMNVDMNFLKRLKFLDYIIVSMDTLKEACRKLEREKTISEAKHKEERKKLLNEKYHSRTSPPSLTNLFSTTSTSDALQEPLRIMLIGKSGVGKSCTGNTILNKVVFKSDMKLKRVTVHCEKEEGMIEDMPVTVIDTPGLFEKHRDKDEIIREILMRVTLHQPGPHVFVFVVPVGRLTQEDEDTQKLIEAKFGPRVWDYTLVLFTHGDRLEGKTINQVISESDDNLRNFIRKCSGGFHVFNNKNPEDQLQVSRFLEKIETLVALNGGSHYHAKLYPKEESKIRERQESILAERSNAIDFKAEEFKCKYKEEELKKKLKELWRKEEENARKEAEKEIKINKVSNILLCLMLVVLLPGFALQVPVGYLFAGAVIWTGMFFKIPLKFLNQIPRSAMTVSCLEESSSKAVAILPRDSDIRTSLLSRLFSLASTLRRATRSRTSWNNPMLPCSLFPFWFCPPVPTLAGADSEAALEVADEPRSVLPDEPRAEDAEAVSVKHGEEINDGDAPRLAVSKQPVPAKSPLGRMMVVGCGSCAGFAGIFVEGMASHLFLDALEELGALPRLIETPPAADGLYQAQDSFGGEIGAGGERLV</sequence>
<feature type="coiled-coil region" evidence="16">
    <location>
        <begin position="526"/>
        <end position="555"/>
    </location>
</feature>
<protein>
    <recommendedName>
        <fullName evidence="14">GTPase IMAP family member 8</fullName>
    </recommendedName>
    <alternativeName>
        <fullName evidence="15">Immune-associated nucleotide-binding protein 9</fullName>
    </alternativeName>
</protein>
<evidence type="ECO:0000256" key="18">
    <source>
        <dbReference type="SAM" id="Phobius"/>
    </source>
</evidence>
<evidence type="ECO:0000256" key="1">
    <source>
        <dbReference type="ARBA" id="ARBA00004173"/>
    </source>
</evidence>
<comment type="subcellular location">
    <subcellularLocation>
        <location evidence="3">Cytoplasm</location>
        <location evidence="3">Cytosol</location>
    </subcellularLocation>
    <subcellularLocation>
        <location evidence="2">Endoplasmic reticulum</location>
    </subcellularLocation>
    <subcellularLocation>
        <location evidence="4">Golgi apparatus</location>
    </subcellularLocation>
    <subcellularLocation>
        <location evidence="1">Mitochondrion</location>
    </subcellularLocation>
</comment>
<feature type="compositionally biased region" description="Basic and acidic residues" evidence="17">
    <location>
        <begin position="26"/>
        <end position="60"/>
    </location>
</feature>
<name>A0A315WBJ0_GAMAF</name>
<evidence type="ECO:0000256" key="12">
    <source>
        <dbReference type="ARBA" id="ARBA00023134"/>
    </source>
</evidence>
<comment type="caution">
    <text evidence="20">The sequence shown here is derived from an EMBL/GenBank/DDBJ whole genome shotgun (WGS) entry which is preliminary data.</text>
</comment>
<evidence type="ECO:0000256" key="17">
    <source>
        <dbReference type="SAM" id="MobiDB-lite"/>
    </source>
</evidence>
<organism evidence="20 21">
    <name type="scientific">Gambusia affinis</name>
    <name type="common">Western mosquitofish</name>
    <name type="synonym">Heterandria affinis</name>
    <dbReference type="NCBI Taxonomy" id="33528"/>
    <lineage>
        <taxon>Eukaryota</taxon>
        <taxon>Metazoa</taxon>
        <taxon>Chordata</taxon>
        <taxon>Craniata</taxon>
        <taxon>Vertebrata</taxon>
        <taxon>Euteleostomi</taxon>
        <taxon>Actinopterygii</taxon>
        <taxon>Neopterygii</taxon>
        <taxon>Teleostei</taxon>
        <taxon>Neoteleostei</taxon>
        <taxon>Acanthomorphata</taxon>
        <taxon>Ovalentaria</taxon>
        <taxon>Atherinomorphae</taxon>
        <taxon>Cyprinodontiformes</taxon>
        <taxon>Poeciliidae</taxon>
        <taxon>Poeciliinae</taxon>
        <taxon>Gambusia</taxon>
    </lineage>
</organism>
<evidence type="ECO:0000259" key="19">
    <source>
        <dbReference type="PROSITE" id="PS51720"/>
    </source>
</evidence>
<keyword evidence="11" id="KW-0496">Mitochondrion</keyword>
<comment type="similarity">
    <text evidence="5">Belongs to the TRAFAC class TrmE-Era-EngA-EngB-Septin-like GTPase superfamily. AIG1/Toc34/Toc159-like paraseptin GTPase family. IAN subfamily.</text>
</comment>
<keyword evidence="8" id="KW-0547">Nucleotide-binding</keyword>
<dbReference type="EMBL" id="NHOQ01000074">
    <property type="protein sequence ID" value="PWA33229.1"/>
    <property type="molecule type" value="Genomic_DNA"/>
</dbReference>
<evidence type="ECO:0000256" key="10">
    <source>
        <dbReference type="ARBA" id="ARBA00023034"/>
    </source>
</evidence>
<evidence type="ECO:0000256" key="14">
    <source>
        <dbReference type="ARBA" id="ARBA00073539"/>
    </source>
</evidence>
<evidence type="ECO:0000256" key="4">
    <source>
        <dbReference type="ARBA" id="ARBA00004555"/>
    </source>
</evidence>
<evidence type="ECO:0000256" key="9">
    <source>
        <dbReference type="ARBA" id="ARBA00022824"/>
    </source>
</evidence>
<feature type="domain" description="AIG1-type G" evidence="19">
    <location>
        <begin position="292"/>
        <end position="492"/>
    </location>
</feature>
<keyword evidence="18" id="KW-1133">Transmembrane helix</keyword>
<feature type="transmembrane region" description="Helical" evidence="18">
    <location>
        <begin position="578"/>
        <end position="595"/>
    </location>
</feature>
<keyword evidence="18" id="KW-0472">Membrane</keyword>
<keyword evidence="7" id="KW-0677">Repeat</keyword>
<dbReference type="AlphaFoldDB" id="A0A315WBJ0"/>
<dbReference type="Pfam" id="PF04548">
    <property type="entry name" value="AIG1"/>
    <property type="match status" value="1"/>
</dbReference>
<keyword evidence="21" id="KW-1185">Reference proteome</keyword>
<evidence type="ECO:0000256" key="5">
    <source>
        <dbReference type="ARBA" id="ARBA00008535"/>
    </source>
</evidence>
<feature type="region of interest" description="Disordered" evidence="17">
    <location>
        <begin position="1"/>
        <end position="133"/>
    </location>
</feature>
<dbReference type="PROSITE" id="PS51720">
    <property type="entry name" value="G_AIG1"/>
    <property type="match status" value="1"/>
</dbReference>
<dbReference type="PANTHER" id="PTHR10903">
    <property type="entry name" value="GTPASE, IMAP FAMILY MEMBER-RELATED"/>
    <property type="match status" value="1"/>
</dbReference>
<dbReference type="STRING" id="33528.ENSGAFP00000014965"/>
<dbReference type="Gene3D" id="3.40.50.300">
    <property type="entry name" value="P-loop containing nucleotide triphosphate hydrolases"/>
    <property type="match status" value="1"/>
</dbReference>
<evidence type="ECO:0000256" key="16">
    <source>
        <dbReference type="SAM" id="Coils"/>
    </source>
</evidence>
<reference evidence="20 21" key="1">
    <citation type="journal article" date="2018" name="G3 (Bethesda)">
        <title>A High-Quality Reference Genome for the Invasive Mosquitofish Gambusia affinis Using a Chicago Library.</title>
        <authorList>
            <person name="Hoffberg S.L."/>
            <person name="Troendle N.J."/>
            <person name="Glenn T.C."/>
            <person name="Mahmud O."/>
            <person name="Louha S."/>
            <person name="Chalopin D."/>
            <person name="Bennetzen J.L."/>
            <person name="Mauricio R."/>
        </authorList>
    </citation>
    <scope>NUCLEOTIDE SEQUENCE [LARGE SCALE GENOMIC DNA]</scope>
    <source>
        <strain evidence="20">NE01/NJP1002.9</strain>
        <tissue evidence="20">Muscle</tissue>
    </source>
</reference>
<evidence type="ECO:0000256" key="13">
    <source>
        <dbReference type="ARBA" id="ARBA00056809"/>
    </source>
</evidence>
<keyword evidence="16" id="KW-0175">Coiled coil</keyword>
<dbReference type="GO" id="GO:0005794">
    <property type="term" value="C:Golgi apparatus"/>
    <property type="evidence" value="ECO:0007669"/>
    <property type="project" value="UniProtKB-SubCell"/>
</dbReference>